<sequence>MTLISAPTQCFGHGKRQRTSVATADGASRAPVDEPRAPEEEPGNATEEAQLHPDDVKPDRKELQGTEGSREMLGKRPTEVAEMAANEEVVGNNLKELPFNETPGHELETTENELAALDRLARLTDSTTLVHSSAKTDDSTEA</sequence>
<feature type="region of interest" description="Disordered" evidence="1">
    <location>
        <begin position="1"/>
        <end position="80"/>
    </location>
</feature>
<feature type="compositionally biased region" description="Basic and acidic residues" evidence="1">
    <location>
        <begin position="49"/>
        <end position="79"/>
    </location>
</feature>
<evidence type="ECO:0000313" key="2">
    <source>
        <dbReference type="EMBL" id="KIW54526.1"/>
    </source>
</evidence>
<dbReference type="HOGENOM" id="CLU_1815804_0_0_1"/>
<accession>A0A0D2BPS2</accession>
<evidence type="ECO:0000256" key="1">
    <source>
        <dbReference type="SAM" id="MobiDB-lite"/>
    </source>
</evidence>
<dbReference type="EMBL" id="KN847320">
    <property type="protein sequence ID" value="KIW54526.1"/>
    <property type="molecule type" value="Genomic_DNA"/>
</dbReference>
<dbReference type="OrthoDB" id="4161678at2759"/>
<organism evidence="2 3">
    <name type="scientific">Exophiala xenobiotica</name>
    <dbReference type="NCBI Taxonomy" id="348802"/>
    <lineage>
        <taxon>Eukaryota</taxon>
        <taxon>Fungi</taxon>
        <taxon>Dikarya</taxon>
        <taxon>Ascomycota</taxon>
        <taxon>Pezizomycotina</taxon>
        <taxon>Eurotiomycetes</taxon>
        <taxon>Chaetothyriomycetidae</taxon>
        <taxon>Chaetothyriales</taxon>
        <taxon>Herpotrichiellaceae</taxon>
        <taxon>Exophiala</taxon>
    </lineage>
</organism>
<proteinExistence type="predicted"/>
<dbReference type="Proteomes" id="UP000054342">
    <property type="component" value="Unassembled WGS sequence"/>
</dbReference>
<evidence type="ECO:0000313" key="3">
    <source>
        <dbReference type="Proteomes" id="UP000054342"/>
    </source>
</evidence>
<dbReference type="AlphaFoldDB" id="A0A0D2BPS2"/>
<keyword evidence="3" id="KW-1185">Reference proteome</keyword>
<protein>
    <submittedName>
        <fullName evidence="2">Uncharacterized protein</fullName>
    </submittedName>
</protein>
<reference evidence="2 3" key="1">
    <citation type="submission" date="2015-01" db="EMBL/GenBank/DDBJ databases">
        <title>The Genome Sequence of Exophiala xenobiotica CBS118157.</title>
        <authorList>
            <consortium name="The Broad Institute Genomics Platform"/>
            <person name="Cuomo C."/>
            <person name="de Hoog S."/>
            <person name="Gorbushina A."/>
            <person name="Stielow B."/>
            <person name="Teixiera M."/>
            <person name="Abouelleil A."/>
            <person name="Chapman S.B."/>
            <person name="Priest M."/>
            <person name="Young S.K."/>
            <person name="Wortman J."/>
            <person name="Nusbaum C."/>
            <person name="Birren B."/>
        </authorList>
    </citation>
    <scope>NUCLEOTIDE SEQUENCE [LARGE SCALE GENOMIC DNA]</scope>
    <source>
        <strain evidence="2 3">CBS 118157</strain>
    </source>
</reference>
<dbReference type="GeneID" id="25328788"/>
<dbReference type="RefSeq" id="XP_013315110.1">
    <property type="nucleotide sequence ID" value="XM_013459656.1"/>
</dbReference>
<name>A0A0D2BPS2_9EURO</name>
<gene>
    <name evidence="2" type="ORF">PV05_06880</name>
</gene>
<dbReference type="STRING" id="348802.A0A0D2BPS2"/>